<reference evidence="3" key="1">
    <citation type="journal article" date="2023" name="Mol. Phylogenet. Evol.">
        <title>Genome-scale phylogeny and comparative genomics of the fungal order Sordariales.</title>
        <authorList>
            <person name="Hensen N."/>
            <person name="Bonometti L."/>
            <person name="Westerberg I."/>
            <person name="Brannstrom I.O."/>
            <person name="Guillou S."/>
            <person name="Cros-Aarteil S."/>
            <person name="Calhoun S."/>
            <person name="Haridas S."/>
            <person name="Kuo A."/>
            <person name="Mondo S."/>
            <person name="Pangilinan J."/>
            <person name="Riley R."/>
            <person name="LaButti K."/>
            <person name="Andreopoulos B."/>
            <person name="Lipzen A."/>
            <person name="Chen C."/>
            <person name="Yan M."/>
            <person name="Daum C."/>
            <person name="Ng V."/>
            <person name="Clum A."/>
            <person name="Steindorff A."/>
            <person name="Ohm R.A."/>
            <person name="Martin F."/>
            <person name="Silar P."/>
            <person name="Natvig D.O."/>
            <person name="Lalanne C."/>
            <person name="Gautier V."/>
            <person name="Ament-Velasquez S.L."/>
            <person name="Kruys A."/>
            <person name="Hutchinson M.I."/>
            <person name="Powell A.J."/>
            <person name="Barry K."/>
            <person name="Miller A.N."/>
            <person name="Grigoriev I.V."/>
            <person name="Debuchy R."/>
            <person name="Gladieux P."/>
            <person name="Hiltunen Thoren M."/>
            <person name="Johannesson H."/>
        </authorList>
    </citation>
    <scope>NUCLEOTIDE SEQUENCE</scope>
    <source>
        <strain evidence="3">CBS 892.96</strain>
    </source>
</reference>
<evidence type="ECO:0000256" key="1">
    <source>
        <dbReference type="ARBA" id="ARBA00038158"/>
    </source>
</evidence>
<keyword evidence="3" id="KW-0808">Transferase</keyword>
<feature type="region of interest" description="Disordered" evidence="2">
    <location>
        <begin position="72"/>
        <end position="96"/>
    </location>
</feature>
<dbReference type="EMBL" id="MU866449">
    <property type="protein sequence ID" value="KAK4172231.1"/>
    <property type="molecule type" value="Genomic_DNA"/>
</dbReference>
<dbReference type="Pfam" id="PF13489">
    <property type="entry name" value="Methyltransf_23"/>
    <property type="match status" value="1"/>
</dbReference>
<evidence type="ECO:0000313" key="3">
    <source>
        <dbReference type="EMBL" id="KAK4172231.1"/>
    </source>
</evidence>
<evidence type="ECO:0000313" key="4">
    <source>
        <dbReference type="Proteomes" id="UP001302321"/>
    </source>
</evidence>
<dbReference type="CDD" id="cd02440">
    <property type="entry name" value="AdoMet_MTases"/>
    <property type="match status" value="1"/>
</dbReference>
<keyword evidence="3" id="KW-0489">Methyltransferase</keyword>
<feature type="compositionally biased region" description="Basic and acidic residues" evidence="2">
    <location>
        <begin position="22"/>
        <end position="31"/>
    </location>
</feature>
<feature type="compositionally biased region" description="Polar residues" evidence="2">
    <location>
        <begin position="1"/>
        <end position="13"/>
    </location>
</feature>
<organism evidence="3 4">
    <name type="scientific">Triangularia setosa</name>
    <dbReference type="NCBI Taxonomy" id="2587417"/>
    <lineage>
        <taxon>Eukaryota</taxon>
        <taxon>Fungi</taxon>
        <taxon>Dikarya</taxon>
        <taxon>Ascomycota</taxon>
        <taxon>Pezizomycotina</taxon>
        <taxon>Sordariomycetes</taxon>
        <taxon>Sordariomycetidae</taxon>
        <taxon>Sordariales</taxon>
        <taxon>Podosporaceae</taxon>
        <taxon>Triangularia</taxon>
    </lineage>
</organism>
<accession>A0AAN6W102</accession>
<dbReference type="PANTHER" id="PTHR43591">
    <property type="entry name" value="METHYLTRANSFERASE"/>
    <property type="match status" value="1"/>
</dbReference>
<reference evidence="3" key="2">
    <citation type="submission" date="2023-05" db="EMBL/GenBank/DDBJ databases">
        <authorList>
            <consortium name="Lawrence Berkeley National Laboratory"/>
            <person name="Steindorff A."/>
            <person name="Hensen N."/>
            <person name="Bonometti L."/>
            <person name="Westerberg I."/>
            <person name="Brannstrom I.O."/>
            <person name="Guillou S."/>
            <person name="Cros-Aarteil S."/>
            <person name="Calhoun S."/>
            <person name="Haridas S."/>
            <person name="Kuo A."/>
            <person name="Mondo S."/>
            <person name="Pangilinan J."/>
            <person name="Riley R."/>
            <person name="Labutti K."/>
            <person name="Andreopoulos B."/>
            <person name="Lipzen A."/>
            <person name="Chen C."/>
            <person name="Yanf M."/>
            <person name="Daum C."/>
            <person name="Ng V."/>
            <person name="Clum A."/>
            <person name="Ohm R."/>
            <person name="Martin F."/>
            <person name="Silar P."/>
            <person name="Natvig D."/>
            <person name="Lalanne C."/>
            <person name="Gautier V."/>
            <person name="Ament-Velasquez S.L."/>
            <person name="Kruys A."/>
            <person name="Hutchinson M.I."/>
            <person name="Powell A.J."/>
            <person name="Barry K."/>
            <person name="Miller A.N."/>
            <person name="Grigoriev I.V."/>
            <person name="Debuchy R."/>
            <person name="Gladieux P."/>
            <person name="Thoren M.H."/>
            <person name="Johannesson H."/>
        </authorList>
    </citation>
    <scope>NUCLEOTIDE SEQUENCE</scope>
    <source>
        <strain evidence="3">CBS 892.96</strain>
    </source>
</reference>
<dbReference type="Gene3D" id="3.40.50.150">
    <property type="entry name" value="Vaccinia Virus protein VP39"/>
    <property type="match status" value="1"/>
</dbReference>
<dbReference type="PANTHER" id="PTHR43591:SF105">
    <property type="entry name" value="METHYLTRANSFERASE DOMAIN-CONTAINING PROTEIN-RELATED"/>
    <property type="match status" value="1"/>
</dbReference>
<keyword evidence="4" id="KW-1185">Reference proteome</keyword>
<dbReference type="GO" id="GO:0008168">
    <property type="term" value="F:methyltransferase activity"/>
    <property type="evidence" value="ECO:0007669"/>
    <property type="project" value="UniProtKB-KW"/>
</dbReference>
<dbReference type="Proteomes" id="UP001302321">
    <property type="component" value="Unassembled WGS sequence"/>
</dbReference>
<evidence type="ECO:0000256" key="2">
    <source>
        <dbReference type="SAM" id="MobiDB-lite"/>
    </source>
</evidence>
<sequence>MTMAMNSAETIRNGNGILPTHDIQKKEDPHCRPVGTTTTCTFAEPIEVDTDPSRAEYRVVLVEGERKVVLEVDEDGDEDEDLEGDSEGYYEEEEHPGHARSVYAMSTYPTIQPAHQVEYPYENGMDAATIDSSRTLYAEDVDYIEEYGRTYCGDYYMPIDETEQTRQYVVHQVFLKLFDLELTTVPLDNPQYILDIGTGIGEWAIGMAEKYPHCEVFGTDIAPIQPTDQVPLNIEFHIENAEDEWIRPMDMVDLVHIRSMDGCFTDWSFIYGQAFMCIKPGGWIEVIDWDDLFSDNNYLSFFPEGSAAHILTKASIEAAERAGRPRGVHMNKDLLIQAGFVDIKEQIYDLGIGTRENASYGKFWLFSIVTGIEAQCLRLLTRYLDMDEQYVRGLCDTVSRETKAIADDPNRLNAFVVKLRVMVGRKPLVPGQWTAKGLAENGDINEYSGDESTIGGRSVRTMQRLSDEPLN</sequence>
<dbReference type="AlphaFoldDB" id="A0AAN6W102"/>
<feature type="region of interest" description="Disordered" evidence="2">
    <location>
        <begin position="1"/>
        <end position="31"/>
    </location>
</feature>
<protein>
    <submittedName>
        <fullName evidence="3">S-adenosyl-L-methionine-dependent methyltransferase</fullName>
    </submittedName>
</protein>
<proteinExistence type="inferred from homology"/>
<dbReference type="GO" id="GO:0032259">
    <property type="term" value="P:methylation"/>
    <property type="evidence" value="ECO:0007669"/>
    <property type="project" value="UniProtKB-KW"/>
</dbReference>
<feature type="compositionally biased region" description="Acidic residues" evidence="2">
    <location>
        <begin position="72"/>
        <end position="94"/>
    </location>
</feature>
<name>A0AAN6W102_9PEZI</name>
<comment type="similarity">
    <text evidence="1">Belongs to the methyltransferase superfamily. LaeA methyltransferase family.</text>
</comment>
<dbReference type="InterPro" id="IPR029063">
    <property type="entry name" value="SAM-dependent_MTases_sf"/>
</dbReference>
<comment type="caution">
    <text evidence="3">The sequence shown here is derived from an EMBL/GenBank/DDBJ whole genome shotgun (WGS) entry which is preliminary data.</text>
</comment>
<gene>
    <name evidence="3" type="ORF">QBC36DRAFT_78311</name>
</gene>
<dbReference type="SUPFAM" id="SSF53335">
    <property type="entry name" value="S-adenosyl-L-methionine-dependent methyltransferases"/>
    <property type="match status" value="1"/>
</dbReference>